<dbReference type="InterPro" id="IPR037682">
    <property type="entry name" value="TonB_C"/>
</dbReference>
<accession>A0A3S2V9A2</accession>
<dbReference type="SUPFAM" id="SSF74653">
    <property type="entry name" value="TolA/TonB C-terminal domain"/>
    <property type="match status" value="1"/>
</dbReference>
<evidence type="ECO:0000256" key="3">
    <source>
        <dbReference type="ARBA" id="ARBA00022989"/>
    </source>
</evidence>
<evidence type="ECO:0000256" key="1">
    <source>
        <dbReference type="ARBA" id="ARBA00004167"/>
    </source>
</evidence>
<dbReference type="InterPro" id="IPR006260">
    <property type="entry name" value="TonB/TolA_C"/>
</dbReference>
<feature type="domain" description="TonB C-terminal" evidence="7">
    <location>
        <begin position="231"/>
        <end position="318"/>
    </location>
</feature>
<evidence type="ECO:0000259" key="7">
    <source>
        <dbReference type="PROSITE" id="PS52015"/>
    </source>
</evidence>
<dbReference type="RefSeq" id="WP_127730258.1">
    <property type="nucleotide sequence ID" value="NZ_SACP01000013.1"/>
</dbReference>
<feature type="compositionally biased region" description="Basic and acidic residues" evidence="5">
    <location>
        <begin position="185"/>
        <end position="212"/>
    </location>
</feature>
<dbReference type="Pfam" id="PF03544">
    <property type="entry name" value="TonB_C"/>
    <property type="match status" value="1"/>
</dbReference>
<dbReference type="NCBIfam" id="TIGR01352">
    <property type="entry name" value="tonB_Cterm"/>
    <property type="match status" value="1"/>
</dbReference>
<dbReference type="Proteomes" id="UP000286997">
    <property type="component" value="Unassembled WGS sequence"/>
</dbReference>
<dbReference type="EMBL" id="SACP01000013">
    <property type="protein sequence ID" value="RVU17102.1"/>
    <property type="molecule type" value="Genomic_DNA"/>
</dbReference>
<keyword evidence="3 6" id="KW-1133">Transmembrane helix</keyword>
<keyword evidence="4 6" id="KW-0472">Membrane</keyword>
<keyword evidence="9" id="KW-1185">Reference proteome</keyword>
<name>A0A3S2V9A2_9HYPH</name>
<feature type="compositionally biased region" description="Low complexity" evidence="5">
    <location>
        <begin position="214"/>
        <end position="229"/>
    </location>
</feature>
<feature type="compositionally biased region" description="Low complexity" evidence="5">
    <location>
        <begin position="95"/>
        <end position="116"/>
    </location>
</feature>
<dbReference type="GO" id="GO:0016020">
    <property type="term" value="C:membrane"/>
    <property type="evidence" value="ECO:0007669"/>
    <property type="project" value="UniProtKB-SubCell"/>
</dbReference>
<dbReference type="OrthoDB" id="8005137at2"/>
<proteinExistence type="predicted"/>
<feature type="region of interest" description="Disordered" evidence="5">
    <location>
        <begin position="296"/>
        <end position="318"/>
    </location>
</feature>
<protein>
    <submittedName>
        <fullName evidence="8">TonB family protein</fullName>
    </submittedName>
</protein>
<evidence type="ECO:0000313" key="8">
    <source>
        <dbReference type="EMBL" id="RVU17102.1"/>
    </source>
</evidence>
<evidence type="ECO:0000256" key="6">
    <source>
        <dbReference type="SAM" id="Phobius"/>
    </source>
</evidence>
<evidence type="ECO:0000256" key="4">
    <source>
        <dbReference type="ARBA" id="ARBA00023136"/>
    </source>
</evidence>
<keyword evidence="2 6" id="KW-0812">Transmembrane</keyword>
<evidence type="ECO:0000256" key="2">
    <source>
        <dbReference type="ARBA" id="ARBA00022692"/>
    </source>
</evidence>
<comment type="subcellular location">
    <subcellularLocation>
        <location evidence="1">Membrane</location>
        <topology evidence="1">Single-pass membrane protein</topology>
    </subcellularLocation>
</comment>
<feature type="transmembrane region" description="Helical" evidence="6">
    <location>
        <begin position="20"/>
        <end position="41"/>
    </location>
</feature>
<evidence type="ECO:0000313" key="9">
    <source>
        <dbReference type="Proteomes" id="UP000286997"/>
    </source>
</evidence>
<dbReference type="GO" id="GO:0055085">
    <property type="term" value="P:transmembrane transport"/>
    <property type="evidence" value="ECO:0007669"/>
    <property type="project" value="InterPro"/>
</dbReference>
<evidence type="ECO:0000256" key="5">
    <source>
        <dbReference type="SAM" id="MobiDB-lite"/>
    </source>
</evidence>
<dbReference type="AlphaFoldDB" id="A0A3S2V9A2"/>
<dbReference type="Gene3D" id="3.30.1150.10">
    <property type="match status" value="1"/>
</dbReference>
<gene>
    <name evidence="8" type="ORF">EOE48_14410</name>
</gene>
<reference evidence="8 9" key="1">
    <citation type="submission" date="2019-01" db="EMBL/GenBank/DDBJ databases">
        <authorList>
            <person name="Chen W.-M."/>
        </authorList>
    </citation>
    <scope>NUCLEOTIDE SEQUENCE [LARGE SCALE GENOMIC DNA]</scope>
    <source>
        <strain evidence="8 9">TER-1</strain>
    </source>
</reference>
<feature type="compositionally biased region" description="Pro residues" evidence="5">
    <location>
        <begin position="170"/>
        <end position="184"/>
    </location>
</feature>
<sequence>MSSLTTTTEGPQPPGSGSGLAAAFLVAFLLHAGALGALALWRAGAPTPGENEITIDLAPAPGEVSEPNEARQVEDVPPPAEVIADKPPEEPTAPPVETQTQTPTEVQHTELQTAPLDEPEETPAETAPPETVTEAVPLPEEQVITSTNALAPVAPPPPAVVAREVKPQETPKPPKVVRKPPPPKPVKEVKHEKPKPAAARERSVTERQERRTTAYASRQESAGAAAASSNEPNLLRAWGSMITSTIRSRVRHSGVGGTVSIRFTVSKSGRVLSASLAGSSGNGALDAAALAATSGSMPPAPEGVTRAQQSFSVPLRFQ</sequence>
<comment type="caution">
    <text evidence="8">The sequence shown here is derived from an EMBL/GenBank/DDBJ whole genome shotgun (WGS) entry which is preliminary data.</text>
</comment>
<organism evidence="8 9">
    <name type="scientific">Methylobacterium oryzihabitans</name>
    <dbReference type="NCBI Taxonomy" id="2499852"/>
    <lineage>
        <taxon>Bacteria</taxon>
        <taxon>Pseudomonadati</taxon>
        <taxon>Pseudomonadota</taxon>
        <taxon>Alphaproteobacteria</taxon>
        <taxon>Hyphomicrobiales</taxon>
        <taxon>Methylobacteriaceae</taxon>
        <taxon>Methylobacterium</taxon>
    </lineage>
</organism>
<feature type="compositionally biased region" description="Low complexity" evidence="5">
    <location>
        <begin position="124"/>
        <end position="137"/>
    </location>
</feature>
<dbReference type="PROSITE" id="PS52015">
    <property type="entry name" value="TONB_CTD"/>
    <property type="match status" value="1"/>
</dbReference>
<feature type="region of interest" description="Disordered" evidence="5">
    <location>
        <begin position="45"/>
        <end position="230"/>
    </location>
</feature>